<dbReference type="AlphaFoldDB" id="A0A1V8S9G2"/>
<keyword evidence="3" id="KW-1185">Reference proteome</keyword>
<comment type="caution">
    <text evidence="2">The sequence shown here is derived from an EMBL/GenBank/DDBJ whole genome shotgun (WGS) entry which is preliminary data.</text>
</comment>
<name>A0A1V8S9G2_9PEZI</name>
<evidence type="ECO:0000313" key="2">
    <source>
        <dbReference type="EMBL" id="OQN95693.1"/>
    </source>
</evidence>
<proteinExistence type="predicted"/>
<reference evidence="3" key="1">
    <citation type="submission" date="2017-03" db="EMBL/GenBank/DDBJ databases">
        <title>Genomes of endolithic fungi from Antarctica.</title>
        <authorList>
            <person name="Coleine C."/>
            <person name="Masonjones S."/>
            <person name="Stajich J.E."/>
        </authorList>
    </citation>
    <scope>NUCLEOTIDE SEQUENCE [LARGE SCALE GENOMIC DNA]</scope>
    <source>
        <strain evidence="3">CCFEE 5527</strain>
    </source>
</reference>
<dbReference type="Proteomes" id="UP000192596">
    <property type="component" value="Unassembled WGS sequence"/>
</dbReference>
<dbReference type="EMBL" id="NAJO01000081">
    <property type="protein sequence ID" value="OQN95693.1"/>
    <property type="molecule type" value="Genomic_DNA"/>
</dbReference>
<gene>
    <name evidence="2" type="ORF">B0A48_18441</name>
</gene>
<feature type="region of interest" description="Disordered" evidence="1">
    <location>
        <begin position="32"/>
        <end position="58"/>
    </location>
</feature>
<dbReference type="InParanoid" id="A0A1V8S9G2"/>
<evidence type="ECO:0000313" key="3">
    <source>
        <dbReference type="Proteomes" id="UP000192596"/>
    </source>
</evidence>
<organism evidence="2 3">
    <name type="scientific">Cryoendolithus antarcticus</name>
    <dbReference type="NCBI Taxonomy" id="1507870"/>
    <lineage>
        <taxon>Eukaryota</taxon>
        <taxon>Fungi</taxon>
        <taxon>Dikarya</taxon>
        <taxon>Ascomycota</taxon>
        <taxon>Pezizomycotina</taxon>
        <taxon>Dothideomycetes</taxon>
        <taxon>Dothideomycetidae</taxon>
        <taxon>Cladosporiales</taxon>
        <taxon>Cladosporiaceae</taxon>
        <taxon>Cryoendolithus</taxon>
    </lineage>
</organism>
<evidence type="ECO:0000256" key="1">
    <source>
        <dbReference type="SAM" id="MobiDB-lite"/>
    </source>
</evidence>
<feature type="compositionally biased region" description="Basic residues" evidence="1">
    <location>
        <begin position="42"/>
        <end position="52"/>
    </location>
</feature>
<protein>
    <submittedName>
        <fullName evidence="2">Uncharacterized protein</fullName>
    </submittedName>
</protein>
<sequence>MGWKNSKTASACFGTVKKLFVASVANSVDASVGGGGAAQGTPKKRGVRKGKRGIGEVG</sequence>
<accession>A0A1V8S9G2</accession>